<name>A0A9D5BXA0_9LILI</name>
<dbReference type="Proteomes" id="UP001085076">
    <property type="component" value="Miscellaneous, Linkage group lg10"/>
</dbReference>
<accession>A0A9D5BXA0</accession>
<proteinExistence type="predicted"/>
<dbReference type="AlphaFoldDB" id="A0A9D5BXA0"/>
<comment type="caution">
    <text evidence="2">The sequence shown here is derived from an EMBL/GenBank/DDBJ whole genome shotgun (WGS) entry which is preliminary data.</text>
</comment>
<evidence type="ECO:0000313" key="3">
    <source>
        <dbReference type="Proteomes" id="UP001085076"/>
    </source>
</evidence>
<feature type="region of interest" description="Disordered" evidence="1">
    <location>
        <begin position="1"/>
        <end position="21"/>
    </location>
</feature>
<reference evidence="2" key="1">
    <citation type="submission" date="2021-03" db="EMBL/GenBank/DDBJ databases">
        <authorList>
            <person name="Li Z."/>
            <person name="Yang C."/>
        </authorList>
    </citation>
    <scope>NUCLEOTIDE SEQUENCE</scope>
    <source>
        <strain evidence="2">Dzin_1.0</strain>
        <tissue evidence="2">Leaf</tissue>
    </source>
</reference>
<reference evidence="2" key="2">
    <citation type="journal article" date="2022" name="Hortic Res">
        <title>The genome of Dioscorea zingiberensis sheds light on the biosynthesis, origin and evolution of the medicinally important diosgenin saponins.</title>
        <authorList>
            <person name="Li Y."/>
            <person name="Tan C."/>
            <person name="Li Z."/>
            <person name="Guo J."/>
            <person name="Li S."/>
            <person name="Chen X."/>
            <person name="Wang C."/>
            <person name="Dai X."/>
            <person name="Yang H."/>
            <person name="Song W."/>
            <person name="Hou L."/>
            <person name="Xu J."/>
            <person name="Tong Z."/>
            <person name="Xu A."/>
            <person name="Yuan X."/>
            <person name="Wang W."/>
            <person name="Yang Q."/>
            <person name="Chen L."/>
            <person name="Sun Z."/>
            <person name="Wang K."/>
            <person name="Pan B."/>
            <person name="Chen J."/>
            <person name="Bao Y."/>
            <person name="Liu F."/>
            <person name="Qi X."/>
            <person name="Gang D.R."/>
            <person name="Wen J."/>
            <person name="Li J."/>
        </authorList>
    </citation>
    <scope>NUCLEOTIDE SEQUENCE</scope>
    <source>
        <strain evidence="2">Dzin_1.0</strain>
    </source>
</reference>
<evidence type="ECO:0000256" key="1">
    <source>
        <dbReference type="SAM" id="MobiDB-lite"/>
    </source>
</evidence>
<organism evidence="2 3">
    <name type="scientific">Dioscorea zingiberensis</name>
    <dbReference type="NCBI Taxonomy" id="325984"/>
    <lineage>
        <taxon>Eukaryota</taxon>
        <taxon>Viridiplantae</taxon>
        <taxon>Streptophyta</taxon>
        <taxon>Embryophyta</taxon>
        <taxon>Tracheophyta</taxon>
        <taxon>Spermatophyta</taxon>
        <taxon>Magnoliopsida</taxon>
        <taxon>Liliopsida</taxon>
        <taxon>Dioscoreales</taxon>
        <taxon>Dioscoreaceae</taxon>
        <taxon>Dioscorea</taxon>
    </lineage>
</organism>
<sequence>MAAEPRAAAARNHREPEASSLVGDALTAAESLELVQSSNTPQVPSTSVSFPVVHRGSSSWFVACIAPPLPSTPPAASPGPTAPSHPTLLHLLLLLNDQRLSSLAILLILSATRHIFSNIMEKKPGRYRRCGRNFRQKNLIESQHMEKCLIAPTNAIKVEVIMLTTSLNLLVKPILLQ</sequence>
<keyword evidence="3" id="KW-1185">Reference proteome</keyword>
<feature type="compositionally biased region" description="Low complexity" evidence="1">
    <location>
        <begin position="1"/>
        <end position="10"/>
    </location>
</feature>
<protein>
    <submittedName>
        <fullName evidence="2">Uncharacterized protein</fullName>
    </submittedName>
</protein>
<gene>
    <name evidence="2" type="ORF">J5N97_030177</name>
</gene>
<dbReference type="EMBL" id="JAGGNH010000010">
    <property type="protein sequence ID" value="KAJ0962349.1"/>
    <property type="molecule type" value="Genomic_DNA"/>
</dbReference>
<evidence type="ECO:0000313" key="2">
    <source>
        <dbReference type="EMBL" id="KAJ0962349.1"/>
    </source>
</evidence>